<dbReference type="InterPro" id="IPR039425">
    <property type="entry name" value="RNA_pol_sigma-70-like"/>
</dbReference>
<dbReference type="Gene3D" id="1.10.1740.10">
    <property type="match status" value="1"/>
</dbReference>
<gene>
    <name evidence="7" type="ORF">LX64_01396</name>
</gene>
<comment type="caution">
    <text evidence="7">The sequence shown here is derived from an EMBL/GenBank/DDBJ whole genome shotgun (WGS) entry which is preliminary data.</text>
</comment>
<keyword evidence="2" id="KW-0805">Transcription regulation</keyword>
<dbReference type="EMBL" id="QLLL01000002">
    <property type="protein sequence ID" value="RAJ08742.1"/>
    <property type="molecule type" value="Genomic_DNA"/>
</dbReference>
<dbReference type="InterPro" id="IPR014284">
    <property type="entry name" value="RNA_pol_sigma-70_dom"/>
</dbReference>
<feature type="domain" description="RNA polymerase sigma factor 70 region 4 type 2" evidence="6">
    <location>
        <begin position="128"/>
        <end position="174"/>
    </location>
</feature>
<dbReference type="Pfam" id="PF08281">
    <property type="entry name" value="Sigma70_r4_2"/>
    <property type="match status" value="1"/>
</dbReference>
<dbReference type="Gene3D" id="1.10.10.10">
    <property type="entry name" value="Winged helix-like DNA-binding domain superfamily/Winged helix DNA-binding domain"/>
    <property type="match status" value="1"/>
</dbReference>
<evidence type="ECO:0000313" key="8">
    <source>
        <dbReference type="Proteomes" id="UP000249547"/>
    </source>
</evidence>
<feature type="domain" description="RNA polymerase sigma-70 region 2" evidence="5">
    <location>
        <begin position="28"/>
        <end position="92"/>
    </location>
</feature>
<evidence type="ECO:0000256" key="1">
    <source>
        <dbReference type="ARBA" id="ARBA00010641"/>
    </source>
</evidence>
<evidence type="ECO:0000256" key="3">
    <source>
        <dbReference type="ARBA" id="ARBA00023082"/>
    </source>
</evidence>
<dbReference type="InterPro" id="IPR014327">
    <property type="entry name" value="RNA_pol_sigma70_bacteroid"/>
</dbReference>
<dbReference type="PANTHER" id="PTHR43133">
    <property type="entry name" value="RNA POLYMERASE ECF-TYPE SIGMA FACTO"/>
    <property type="match status" value="1"/>
</dbReference>
<evidence type="ECO:0000259" key="6">
    <source>
        <dbReference type="Pfam" id="PF08281"/>
    </source>
</evidence>
<evidence type="ECO:0000256" key="4">
    <source>
        <dbReference type="ARBA" id="ARBA00023163"/>
    </source>
</evidence>
<dbReference type="OrthoDB" id="711087at2"/>
<name>A0A327QYP3_9BACT</name>
<protein>
    <submittedName>
        <fullName evidence="7">RNA polymerase sigma-70 factor (ECF subfamily)</fullName>
    </submittedName>
</protein>
<dbReference type="PANTHER" id="PTHR43133:SF46">
    <property type="entry name" value="RNA POLYMERASE SIGMA-70 FACTOR ECF SUBFAMILY"/>
    <property type="match status" value="1"/>
</dbReference>
<dbReference type="SUPFAM" id="SSF88946">
    <property type="entry name" value="Sigma2 domain of RNA polymerase sigma factors"/>
    <property type="match status" value="1"/>
</dbReference>
<accession>A0A327QYP3</accession>
<dbReference type="NCBIfam" id="TIGR02985">
    <property type="entry name" value="Sig70_bacteroi1"/>
    <property type="match status" value="1"/>
</dbReference>
<keyword evidence="3" id="KW-0731">Sigma factor</keyword>
<dbReference type="Proteomes" id="UP000249547">
    <property type="component" value="Unassembled WGS sequence"/>
</dbReference>
<evidence type="ECO:0000313" key="7">
    <source>
        <dbReference type="EMBL" id="RAJ08742.1"/>
    </source>
</evidence>
<dbReference type="GO" id="GO:0016987">
    <property type="term" value="F:sigma factor activity"/>
    <property type="evidence" value="ECO:0007669"/>
    <property type="project" value="UniProtKB-KW"/>
</dbReference>
<dbReference type="InterPro" id="IPR013324">
    <property type="entry name" value="RNA_pol_sigma_r3/r4-like"/>
</dbReference>
<dbReference type="InterPro" id="IPR013249">
    <property type="entry name" value="RNA_pol_sigma70_r4_t2"/>
</dbReference>
<evidence type="ECO:0000259" key="5">
    <source>
        <dbReference type="Pfam" id="PF04542"/>
    </source>
</evidence>
<reference evidence="7 8" key="1">
    <citation type="submission" date="2018-06" db="EMBL/GenBank/DDBJ databases">
        <title>Genomic Encyclopedia of Archaeal and Bacterial Type Strains, Phase II (KMG-II): from individual species to whole genera.</title>
        <authorList>
            <person name="Goeker M."/>
        </authorList>
    </citation>
    <scope>NUCLEOTIDE SEQUENCE [LARGE SCALE GENOMIC DNA]</scope>
    <source>
        <strain evidence="7 8">DSM 23857</strain>
    </source>
</reference>
<evidence type="ECO:0000256" key="2">
    <source>
        <dbReference type="ARBA" id="ARBA00023015"/>
    </source>
</evidence>
<keyword evidence="8" id="KW-1185">Reference proteome</keyword>
<dbReference type="GO" id="GO:0006352">
    <property type="term" value="P:DNA-templated transcription initiation"/>
    <property type="evidence" value="ECO:0007669"/>
    <property type="project" value="InterPro"/>
</dbReference>
<dbReference type="InterPro" id="IPR036388">
    <property type="entry name" value="WH-like_DNA-bd_sf"/>
</dbReference>
<dbReference type="Pfam" id="PF04542">
    <property type="entry name" value="Sigma70_r2"/>
    <property type="match status" value="1"/>
</dbReference>
<comment type="similarity">
    <text evidence="1">Belongs to the sigma-70 factor family. ECF subfamily.</text>
</comment>
<dbReference type="InterPro" id="IPR007627">
    <property type="entry name" value="RNA_pol_sigma70_r2"/>
</dbReference>
<organism evidence="7 8">
    <name type="scientific">Chitinophaga skermanii</name>
    <dbReference type="NCBI Taxonomy" id="331697"/>
    <lineage>
        <taxon>Bacteria</taxon>
        <taxon>Pseudomonadati</taxon>
        <taxon>Bacteroidota</taxon>
        <taxon>Chitinophagia</taxon>
        <taxon>Chitinophagales</taxon>
        <taxon>Chitinophagaceae</taxon>
        <taxon>Chitinophaga</taxon>
    </lineage>
</organism>
<dbReference type="NCBIfam" id="TIGR02937">
    <property type="entry name" value="sigma70-ECF"/>
    <property type="match status" value="1"/>
</dbReference>
<dbReference type="GO" id="GO:0003677">
    <property type="term" value="F:DNA binding"/>
    <property type="evidence" value="ECO:0007669"/>
    <property type="project" value="InterPro"/>
</dbReference>
<dbReference type="RefSeq" id="WP_111596854.1">
    <property type="nucleotide sequence ID" value="NZ_QLLL01000002.1"/>
</dbReference>
<dbReference type="SUPFAM" id="SSF88659">
    <property type="entry name" value="Sigma3 and sigma4 domains of RNA polymerase sigma factors"/>
    <property type="match status" value="1"/>
</dbReference>
<sequence>MALHLHGQPDEFLLRACSEGNTKAFDVLFERYAKKLYHYAFKYLGDHAVAEEIMMDVMVYTWEKRKQIDPNIPFAPYVFKAIKHAVIKVLTRKPVTTVSLDEIMQTTLAGSYNADGRVHESELYAVYEETLDELSEQRKKVYTLSRHEQLSHAEIAKEMNLSLFTVKNHIKASLSHFKDHLKDYVDISTVFFFCMLS</sequence>
<dbReference type="AlphaFoldDB" id="A0A327QYP3"/>
<dbReference type="InterPro" id="IPR013325">
    <property type="entry name" value="RNA_pol_sigma_r2"/>
</dbReference>
<proteinExistence type="inferred from homology"/>
<keyword evidence="4" id="KW-0804">Transcription</keyword>